<dbReference type="Proteomes" id="UP000401273">
    <property type="component" value="Unassembled WGS sequence"/>
</dbReference>
<dbReference type="EMBL" id="AAARLF010000020">
    <property type="protein sequence ID" value="EAE2899331.1"/>
    <property type="molecule type" value="Genomic_DNA"/>
</dbReference>
<dbReference type="EMBL" id="DAAEQL010000005">
    <property type="protein sequence ID" value="HAA8490960.1"/>
    <property type="molecule type" value="Genomic_DNA"/>
</dbReference>
<evidence type="ECO:0000313" key="3">
    <source>
        <dbReference type="Proteomes" id="UP000401273"/>
    </source>
</evidence>
<evidence type="ECO:0000313" key="4">
    <source>
        <dbReference type="Proteomes" id="UP000840567"/>
    </source>
</evidence>
<organism evidence="1 3">
    <name type="scientific">Listeria monocytogenes</name>
    <dbReference type="NCBI Taxonomy" id="1639"/>
    <lineage>
        <taxon>Bacteria</taxon>
        <taxon>Bacillati</taxon>
        <taxon>Bacillota</taxon>
        <taxon>Bacilli</taxon>
        <taxon>Bacillales</taxon>
        <taxon>Listeriaceae</taxon>
        <taxon>Listeria</taxon>
    </lineage>
</organism>
<dbReference type="Proteomes" id="UP000840567">
    <property type="component" value="Unassembled WGS sequence"/>
</dbReference>
<dbReference type="RefSeq" id="WP_038406041.1">
    <property type="nucleotide sequence ID" value="NZ_CP009258.1"/>
</dbReference>
<reference evidence="1 3" key="2">
    <citation type="submission" date="2019-03" db="EMBL/GenBank/DDBJ databases">
        <authorList>
            <person name="Ashton P.M."/>
            <person name="Dallman T."/>
            <person name="Nair S."/>
            <person name="De Pinna E."/>
            <person name="Peters T."/>
            <person name="Grant K."/>
        </authorList>
    </citation>
    <scope>NUCLEOTIDE SEQUENCE [LARGE SCALE GENOMIC DNA]</scope>
    <source>
        <strain evidence="1">RL15000271</strain>
    </source>
</reference>
<reference evidence="2" key="3">
    <citation type="submission" date="2019-10" db="EMBL/GenBank/DDBJ databases">
        <authorList>
            <consortium name="NCBI Pathogen Detection Project"/>
        </authorList>
    </citation>
    <scope>NUCLEOTIDE SEQUENCE</scope>
    <source>
        <strain evidence="2">Sam_F526FDD3-C0F7-43DB-B204-E231FEF9C926</strain>
    </source>
</reference>
<comment type="caution">
    <text evidence="1">The sequence shown here is derived from an EMBL/GenBank/DDBJ whole genome shotgun (WGS) entry which is preliminary data.</text>
</comment>
<evidence type="ECO:0000313" key="1">
    <source>
        <dbReference type="EMBL" id="EAE2899331.1"/>
    </source>
</evidence>
<sequence length="147" mass="17008">MEINIMDYVSEDDIKNTILEAVTSKVRNMQDKHLEIIYTNACYSAVTKVTDEIIEERGLEFSVENKVRELIENLSAFTVFYHDKFAPHENSKAYNLTQRIVEEEKDLLRETIKQLITKAYSEAKADMDIADLMSAYVRELFTVDGEA</sequence>
<gene>
    <name evidence="1" type="ORF">E1W43_15465</name>
    <name evidence="2" type="ORF">GHO09_10645</name>
</gene>
<dbReference type="AlphaFoldDB" id="A0A4B0GP71"/>
<proteinExistence type="predicted"/>
<accession>A0A4B0GP71</accession>
<reference evidence="2 4" key="1">
    <citation type="journal article" date="2018" name="Genome Biol.">
        <title>SKESA: strategic k-mer extension for scrupulous assemblies.</title>
        <authorList>
            <person name="Souvorov A."/>
            <person name="Agarwala R."/>
            <person name="Lipman D.J."/>
        </authorList>
    </citation>
    <scope>NUCLEOTIDE SEQUENCE [LARGE SCALE GENOMIC DNA]</scope>
    <source>
        <strain evidence="2">Sam_F526FDD3-C0F7-43DB-B204-E231FEF9C926</strain>
    </source>
</reference>
<evidence type="ECO:0000313" key="2">
    <source>
        <dbReference type="EMBL" id="HAA8490960.1"/>
    </source>
</evidence>
<protein>
    <submittedName>
        <fullName evidence="1">Uncharacterized protein</fullName>
    </submittedName>
</protein>
<dbReference type="KEGG" id="lmom:IJ09_04040"/>
<name>A0A4B0GP71_LISMN</name>